<evidence type="ECO:0000313" key="5">
    <source>
        <dbReference type="Proteomes" id="UP000663828"/>
    </source>
</evidence>
<dbReference type="Gene3D" id="3.80.10.10">
    <property type="entry name" value="Ribonuclease Inhibitor"/>
    <property type="match status" value="1"/>
</dbReference>
<dbReference type="InterPro" id="IPR051341">
    <property type="entry name" value="Zyg-11_UBL_adapter"/>
</dbReference>
<keyword evidence="5" id="KW-1185">Reference proteome</keyword>
<dbReference type="PANTHER" id="PTHR12904">
    <property type="match status" value="1"/>
</dbReference>
<dbReference type="InterPro" id="IPR032675">
    <property type="entry name" value="LRR_dom_sf"/>
</dbReference>
<name>A0A814GFT9_ADIRI</name>
<dbReference type="AlphaFoldDB" id="A0A814GFT9"/>
<accession>A0A814GFT9</accession>
<gene>
    <name evidence="3" type="ORF">EDS130_LOCUS14625</name>
    <name evidence="4" type="ORF">XAT740_LOCUS14236</name>
</gene>
<evidence type="ECO:0000313" key="6">
    <source>
        <dbReference type="Proteomes" id="UP000663852"/>
    </source>
</evidence>
<dbReference type="EMBL" id="CAJNOR010000849">
    <property type="protein sequence ID" value="CAF1021061.1"/>
    <property type="molecule type" value="Genomic_DNA"/>
</dbReference>
<feature type="domain" description="Protein zer-1 homolog-like C-terminal" evidence="2">
    <location>
        <begin position="529"/>
        <end position="902"/>
    </location>
</feature>
<protein>
    <recommendedName>
        <fullName evidence="2">Protein zer-1 homolog-like C-terminal domain-containing protein</fullName>
    </recommendedName>
</protein>
<comment type="caution">
    <text evidence="3">The sequence shown here is derived from an EMBL/GenBank/DDBJ whole genome shotgun (WGS) entry which is preliminary data.</text>
</comment>
<dbReference type="InterPro" id="IPR011989">
    <property type="entry name" value="ARM-like"/>
</dbReference>
<dbReference type="EMBL" id="CAJNOJ010000060">
    <property type="protein sequence ID" value="CAF0995755.1"/>
    <property type="molecule type" value="Genomic_DNA"/>
</dbReference>
<evidence type="ECO:0000313" key="3">
    <source>
        <dbReference type="EMBL" id="CAF0995755.1"/>
    </source>
</evidence>
<dbReference type="Pfam" id="PF22964">
    <property type="entry name" value="ZER1-like_2nd"/>
    <property type="match status" value="1"/>
</dbReference>
<dbReference type="Proteomes" id="UP000663852">
    <property type="component" value="Unassembled WGS sequence"/>
</dbReference>
<sequence length="925" mass="107439">MVDNPDKLNVICLRKFVSLLKSDQLVWKKQIEEDIENIQHNQNRYSRQSLNYHQPHFLQHFRHGFGPLNSMLSDHLMNYLATNDYLNDYTLSLFSSNITCLKRVVINVKYLSRLQCHIFNQHPHLIQLDITFQDHNSIRTNPKAIELFCQHVCPSIDSSFDKIFTVYSPMILHHKHSHQQRESRRTSTSSNSPSIYTLWPSEEFSHHKILNEILSNIHPMTIERLKSLSLSHYKFFTSSNTTPARQYSAADMSPIAKLSTRYASSMTTPVNSIPTNLLLLLKFNNLTALNISSTDLRTPCFDIIINTLDKLDTLDLSSCRSIKLFNSLLRLSSKLKWLNLSNCSFNFQQNPTIYHILYELKCLEYLDLSNDISANESNLHPVIDLNSDLNRFLSDTHCLPRLKHFDISGLKTVSSISLNKFLLNHSNLQFLGLFLTNEKYSPCVFDSNDLCYSKYRHYTYDIQHIEQIALTENDLVLYEPYLIEALKRYQHRHVFVQKILSYFFFLTRAFQSTQPHLLIELIYHIMSLHATIQTVQMASTACLYNLTRTPTIEQIHVKHLTQIVNATVDVMETFPTHQQLQKNCILILCSDRILHEAHFKFYLLATLVMQNLHSYTDLAIIQTGIAVLSLLTTRLTIDECTHLGSVTNLKRLLQVIEQQIDRLQTMQITENQQANIPNNEQTINDIDMLLNNPPQLASDDTLRFCLSLLWNLTDENAIVCENFIQSMGLELFQRLLHLFTSDTIVLTKIVGLLSNIAEVPRLKTYLYSIGIVSSIQKYINEAVLDVAFSATGIFAHLLYDQKEDEIDFDLCEQMMNAIRSWQNPHTNMVTYRSFKPFLPLLYCTRVPVVQLWAIWAIHHVCSTDRNRYVRMIHEENILEIIHTLYDDQLSNDYPDTFLLELLHSILHLVKRYDSNHHHKSSAVAS</sequence>
<dbReference type="SUPFAM" id="SSF48371">
    <property type="entry name" value="ARM repeat"/>
    <property type="match status" value="1"/>
</dbReference>
<dbReference type="SUPFAM" id="SSF52058">
    <property type="entry name" value="L domain-like"/>
    <property type="match status" value="1"/>
</dbReference>
<evidence type="ECO:0000259" key="2">
    <source>
        <dbReference type="Pfam" id="PF22964"/>
    </source>
</evidence>
<dbReference type="Gene3D" id="1.25.10.10">
    <property type="entry name" value="Leucine-rich Repeat Variant"/>
    <property type="match status" value="1"/>
</dbReference>
<keyword evidence="1" id="KW-0833">Ubl conjugation pathway</keyword>
<dbReference type="OrthoDB" id="120976at2759"/>
<evidence type="ECO:0000313" key="4">
    <source>
        <dbReference type="EMBL" id="CAF1021061.1"/>
    </source>
</evidence>
<dbReference type="Proteomes" id="UP000663828">
    <property type="component" value="Unassembled WGS sequence"/>
</dbReference>
<evidence type="ECO:0000256" key="1">
    <source>
        <dbReference type="ARBA" id="ARBA00022786"/>
    </source>
</evidence>
<organism evidence="3 6">
    <name type="scientific">Adineta ricciae</name>
    <name type="common">Rotifer</name>
    <dbReference type="NCBI Taxonomy" id="249248"/>
    <lineage>
        <taxon>Eukaryota</taxon>
        <taxon>Metazoa</taxon>
        <taxon>Spiralia</taxon>
        <taxon>Gnathifera</taxon>
        <taxon>Rotifera</taxon>
        <taxon>Eurotatoria</taxon>
        <taxon>Bdelloidea</taxon>
        <taxon>Adinetida</taxon>
        <taxon>Adinetidae</taxon>
        <taxon>Adineta</taxon>
    </lineage>
</organism>
<dbReference type="PANTHER" id="PTHR12904:SF22">
    <property type="entry name" value="ZYG-11 FAMILY MEMBER B, CELL CYCLE REGULATOR"/>
    <property type="match status" value="1"/>
</dbReference>
<dbReference type="InterPro" id="IPR055142">
    <property type="entry name" value="ZER1-like_C"/>
</dbReference>
<dbReference type="InterPro" id="IPR016024">
    <property type="entry name" value="ARM-type_fold"/>
</dbReference>
<dbReference type="GO" id="GO:0031462">
    <property type="term" value="C:Cul2-RING ubiquitin ligase complex"/>
    <property type="evidence" value="ECO:0007669"/>
    <property type="project" value="TreeGrafter"/>
</dbReference>
<proteinExistence type="predicted"/>
<reference evidence="3" key="1">
    <citation type="submission" date="2021-02" db="EMBL/GenBank/DDBJ databases">
        <authorList>
            <person name="Nowell W R."/>
        </authorList>
    </citation>
    <scope>NUCLEOTIDE SEQUENCE</scope>
</reference>